<evidence type="ECO:0000313" key="4">
    <source>
        <dbReference type="Proteomes" id="UP001597304"/>
    </source>
</evidence>
<dbReference type="Proteomes" id="UP001597304">
    <property type="component" value="Unassembled WGS sequence"/>
</dbReference>
<protein>
    <submittedName>
        <fullName evidence="3">Bug family tripartite tricarboxylate transporter substrate binding protein</fullName>
    </submittedName>
</protein>
<keyword evidence="2" id="KW-0732">Signal</keyword>
<dbReference type="PANTHER" id="PTHR42928:SF5">
    <property type="entry name" value="BLR1237 PROTEIN"/>
    <property type="match status" value="1"/>
</dbReference>
<proteinExistence type="inferred from homology"/>
<dbReference type="PANTHER" id="PTHR42928">
    <property type="entry name" value="TRICARBOXYLATE-BINDING PROTEIN"/>
    <property type="match status" value="1"/>
</dbReference>
<feature type="chain" id="PRO_5046400974" evidence="2">
    <location>
        <begin position="24"/>
        <end position="327"/>
    </location>
</feature>
<accession>A0ABW4KSN4</accession>
<keyword evidence="4" id="KW-1185">Reference proteome</keyword>
<organism evidence="3 4">
    <name type="scientific">Ottowia flava</name>
    <dbReference type="NCBI Taxonomy" id="2675430"/>
    <lineage>
        <taxon>Bacteria</taxon>
        <taxon>Pseudomonadati</taxon>
        <taxon>Pseudomonadota</taxon>
        <taxon>Betaproteobacteria</taxon>
        <taxon>Burkholderiales</taxon>
        <taxon>Comamonadaceae</taxon>
        <taxon>Ottowia</taxon>
    </lineage>
</organism>
<sequence length="327" mass="33527">MTLNRRAAAAALLLTCLSGAALAAGNWPEKPIKLVVPFPPGGGGDNMARLVMTRVAQELGQPLVVENLAGAGGNLGSVNAARASGDGYTLLYGTNGTFGINQTLYRKPGFSATNDFVPVGRLTTIAAMVVVRPSMNVKTMADLTKLFKASPGKYTFASAGNGTTSHMAGEMLKSALGVDIVHVPYRGGAPAITDVIGGQVDTMIDVMPNTAPQVKGGKLQAIAVSTAKRVPGFDNVPTIAESGVAGANGFDVGAWDAIFAPKGTPAEVVDKVNAAIRKVLADPDMQAQLASRGAVPSPSTPAELRSFVATEVDRWGKAVKQAGATID</sequence>
<feature type="signal peptide" evidence="2">
    <location>
        <begin position="1"/>
        <end position="23"/>
    </location>
</feature>
<evidence type="ECO:0000313" key="3">
    <source>
        <dbReference type="EMBL" id="MFD1711059.1"/>
    </source>
</evidence>
<dbReference type="PIRSF" id="PIRSF017082">
    <property type="entry name" value="YflP"/>
    <property type="match status" value="1"/>
</dbReference>
<dbReference type="InterPro" id="IPR042100">
    <property type="entry name" value="Bug_dom1"/>
</dbReference>
<comment type="similarity">
    <text evidence="1">Belongs to the UPF0065 (bug) family.</text>
</comment>
<evidence type="ECO:0000256" key="2">
    <source>
        <dbReference type="SAM" id="SignalP"/>
    </source>
</evidence>
<reference evidence="4" key="1">
    <citation type="journal article" date="2019" name="Int. J. Syst. Evol. Microbiol.">
        <title>The Global Catalogue of Microorganisms (GCM) 10K type strain sequencing project: providing services to taxonomists for standard genome sequencing and annotation.</title>
        <authorList>
            <consortium name="The Broad Institute Genomics Platform"/>
            <consortium name="The Broad Institute Genome Sequencing Center for Infectious Disease"/>
            <person name="Wu L."/>
            <person name="Ma J."/>
        </authorList>
    </citation>
    <scope>NUCLEOTIDE SEQUENCE [LARGE SCALE GENOMIC DNA]</scope>
    <source>
        <strain evidence="4">LMG 29247</strain>
    </source>
</reference>
<dbReference type="InterPro" id="IPR005064">
    <property type="entry name" value="BUG"/>
</dbReference>
<dbReference type="SUPFAM" id="SSF53850">
    <property type="entry name" value="Periplasmic binding protein-like II"/>
    <property type="match status" value="1"/>
</dbReference>
<dbReference type="EMBL" id="JBHUEJ010000019">
    <property type="protein sequence ID" value="MFD1711059.1"/>
    <property type="molecule type" value="Genomic_DNA"/>
</dbReference>
<dbReference type="Pfam" id="PF03401">
    <property type="entry name" value="TctC"/>
    <property type="match status" value="1"/>
</dbReference>
<dbReference type="RefSeq" id="WP_147911447.1">
    <property type="nucleotide sequence ID" value="NZ_JBHUEJ010000019.1"/>
</dbReference>
<evidence type="ECO:0000256" key="1">
    <source>
        <dbReference type="ARBA" id="ARBA00006987"/>
    </source>
</evidence>
<comment type="caution">
    <text evidence="3">The sequence shown here is derived from an EMBL/GenBank/DDBJ whole genome shotgun (WGS) entry which is preliminary data.</text>
</comment>
<dbReference type="Gene3D" id="3.40.190.150">
    <property type="entry name" value="Bordetella uptake gene, domain 1"/>
    <property type="match status" value="1"/>
</dbReference>
<gene>
    <name evidence="3" type="ORF">ACFSF0_10605</name>
</gene>
<dbReference type="Gene3D" id="3.40.190.10">
    <property type="entry name" value="Periplasmic binding protein-like II"/>
    <property type="match status" value="1"/>
</dbReference>
<name>A0ABW4KSN4_9BURK</name>
<dbReference type="CDD" id="cd13578">
    <property type="entry name" value="PBP2_Bug27"/>
    <property type="match status" value="1"/>
</dbReference>